<accession>A0A4R4SSH5</accession>
<evidence type="ECO:0000313" key="2">
    <source>
        <dbReference type="Proteomes" id="UP000295345"/>
    </source>
</evidence>
<dbReference type="RefSeq" id="WP_132821470.1">
    <property type="nucleotide sequence ID" value="NZ_SMKI01000491.1"/>
</dbReference>
<sequence>MADPDQGVGSIPWSPLADAAAALDVELTDGGGAVRPWWVDGACRLIGPHPDTPRRTPLSHGHVFR</sequence>
<dbReference type="EMBL" id="SMKI01000491">
    <property type="protein sequence ID" value="TDC65172.1"/>
    <property type="molecule type" value="Genomic_DNA"/>
</dbReference>
<organism evidence="1 2">
    <name type="scientific">Streptomyces hainanensis</name>
    <dbReference type="NCBI Taxonomy" id="402648"/>
    <lineage>
        <taxon>Bacteria</taxon>
        <taxon>Bacillati</taxon>
        <taxon>Actinomycetota</taxon>
        <taxon>Actinomycetes</taxon>
        <taxon>Kitasatosporales</taxon>
        <taxon>Streptomycetaceae</taxon>
        <taxon>Streptomyces</taxon>
    </lineage>
</organism>
<dbReference type="OrthoDB" id="5355744at2"/>
<name>A0A4R4SSH5_9ACTN</name>
<dbReference type="AlphaFoldDB" id="A0A4R4SSH5"/>
<gene>
    <name evidence="1" type="ORF">E1283_30820</name>
</gene>
<protein>
    <submittedName>
        <fullName evidence="1">Uncharacterized protein</fullName>
    </submittedName>
</protein>
<dbReference type="Proteomes" id="UP000295345">
    <property type="component" value="Unassembled WGS sequence"/>
</dbReference>
<proteinExistence type="predicted"/>
<evidence type="ECO:0000313" key="1">
    <source>
        <dbReference type="EMBL" id="TDC65172.1"/>
    </source>
</evidence>
<keyword evidence="2" id="KW-1185">Reference proteome</keyword>
<reference evidence="1 2" key="1">
    <citation type="submission" date="2019-03" db="EMBL/GenBank/DDBJ databases">
        <title>Draft genome sequences of novel Actinobacteria.</title>
        <authorList>
            <person name="Sahin N."/>
            <person name="Ay H."/>
            <person name="Saygin H."/>
        </authorList>
    </citation>
    <scope>NUCLEOTIDE SEQUENCE [LARGE SCALE GENOMIC DNA]</scope>
    <source>
        <strain evidence="1 2">DSM 41900</strain>
    </source>
</reference>
<comment type="caution">
    <text evidence="1">The sequence shown here is derived from an EMBL/GenBank/DDBJ whole genome shotgun (WGS) entry which is preliminary data.</text>
</comment>